<gene>
    <name evidence="2" type="ORF">GCM10009533_65890</name>
</gene>
<organism evidence="2 3">
    <name type="scientific">Saccharopolyspora erythraea</name>
    <name type="common">Streptomyces erythraeus</name>
    <dbReference type="NCBI Taxonomy" id="1836"/>
    <lineage>
        <taxon>Bacteria</taxon>
        <taxon>Bacillati</taxon>
        <taxon>Actinomycetota</taxon>
        <taxon>Actinomycetes</taxon>
        <taxon>Pseudonocardiales</taxon>
        <taxon>Pseudonocardiaceae</taxon>
        <taxon>Saccharopolyspora</taxon>
    </lineage>
</organism>
<feature type="signal peptide" evidence="1">
    <location>
        <begin position="1"/>
        <end position="23"/>
    </location>
</feature>
<evidence type="ECO:0008006" key="4">
    <source>
        <dbReference type="Google" id="ProtNLM"/>
    </source>
</evidence>
<dbReference type="PANTHER" id="PTHR43649">
    <property type="entry name" value="ARABINOSE-BINDING PROTEIN-RELATED"/>
    <property type="match status" value="1"/>
</dbReference>
<dbReference type="InterPro" id="IPR050490">
    <property type="entry name" value="Bact_solute-bd_prot1"/>
</dbReference>
<dbReference type="PROSITE" id="PS51257">
    <property type="entry name" value="PROKAR_LIPOPROTEIN"/>
    <property type="match status" value="1"/>
</dbReference>
<keyword evidence="3" id="KW-1185">Reference proteome</keyword>
<dbReference type="Proteomes" id="UP001500729">
    <property type="component" value="Unassembled WGS sequence"/>
</dbReference>
<feature type="chain" id="PRO_5045394215" description="Carbohydrate ABC transporter substrate-binding protein (CUT1 family)" evidence="1">
    <location>
        <begin position="24"/>
        <end position="426"/>
    </location>
</feature>
<evidence type="ECO:0000313" key="2">
    <source>
        <dbReference type="EMBL" id="GAA0559423.1"/>
    </source>
</evidence>
<dbReference type="SUPFAM" id="SSF53850">
    <property type="entry name" value="Periplasmic binding protein-like II"/>
    <property type="match status" value="1"/>
</dbReference>
<dbReference type="InterPro" id="IPR006059">
    <property type="entry name" value="SBP"/>
</dbReference>
<comment type="caution">
    <text evidence="2">The sequence shown here is derived from an EMBL/GenBank/DDBJ whole genome shotgun (WGS) entry which is preliminary data.</text>
</comment>
<dbReference type="PANTHER" id="PTHR43649:SF12">
    <property type="entry name" value="DIACETYLCHITOBIOSE BINDING PROTEIN DASA"/>
    <property type="match status" value="1"/>
</dbReference>
<dbReference type="EMBL" id="BAAAGS010000081">
    <property type="protein sequence ID" value="GAA0559423.1"/>
    <property type="molecule type" value="Genomic_DNA"/>
</dbReference>
<accession>A0ABP3P775</accession>
<protein>
    <recommendedName>
        <fullName evidence="4">Carbohydrate ABC transporter substrate-binding protein (CUT1 family)</fullName>
    </recommendedName>
</protein>
<dbReference type="Pfam" id="PF13416">
    <property type="entry name" value="SBP_bac_8"/>
    <property type="match status" value="1"/>
</dbReference>
<dbReference type="RefSeq" id="WP_009950325.1">
    <property type="nucleotide sequence ID" value="NZ_BAAAGS010000081.1"/>
</dbReference>
<name>A0ABP3P775_SACER</name>
<keyword evidence="1" id="KW-0732">Signal</keyword>
<evidence type="ECO:0000256" key="1">
    <source>
        <dbReference type="SAM" id="SignalP"/>
    </source>
</evidence>
<reference evidence="3" key="1">
    <citation type="journal article" date="2019" name="Int. J. Syst. Evol. Microbiol.">
        <title>The Global Catalogue of Microorganisms (GCM) 10K type strain sequencing project: providing services to taxonomists for standard genome sequencing and annotation.</title>
        <authorList>
            <consortium name="The Broad Institute Genomics Platform"/>
            <consortium name="The Broad Institute Genome Sequencing Center for Infectious Disease"/>
            <person name="Wu L."/>
            <person name="Ma J."/>
        </authorList>
    </citation>
    <scope>NUCLEOTIDE SEQUENCE [LARGE SCALE GENOMIC DNA]</scope>
    <source>
        <strain evidence="3">JCM 10303</strain>
    </source>
</reference>
<proteinExistence type="predicted"/>
<evidence type="ECO:0000313" key="3">
    <source>
        <dbReference type="Proteomes" id="UP001500729"/>
    </source>
</evidence>
<dbReference type="Gene3D" id="3.40.190.10">
    <property type="entry name" value="Periplasmic binding protein-like II"/>
    <property type="match status" value="1"/>
</dbReference>
<sequence length="426" mass="45814">MRRSTGAVIGAAAVALATLAACAPGTDFGPASNGSPPGHLTYTYFTDGPDEKVTRDLIAEFERRTGATVDLQILPYSELEQQLQGRLAAGHAPDVARLTNLSPFRSDLLDLSANGADIGDQFLDQARETTSGPAGETVAVASDLTMNGPLVNTDLFARAGVALPPKDRPVSWPELIAKARVVQQKSGSPYAIAFDKSGARVAGLFNQFGTNYFGTDGAVQLDPAKAAAATRLFVDLNNDGTMYRDFWVQSGTKYEGADDMFLREDVPVYFSGNWQTGQFDEEAQFGWTVLPNPCAERCGGFPGGKFMVALRQTTNPRLAAEFVAFMNSRQAQEKYAREAHFLPTRKDLLAEGVDYPRRDAEMDVFLDDVRRTDPAAFSSAYSPGMDSTADAVVDELAAAIVGRQSVPDTVARMRTSAQEALEAAIP</sequence>